<organism evidence="1 2">
    <name type="scientific">Racocetra fulgida</name>
    <dbReference type="NCBI Taxonomy" id="60492"/>
    <lineage>
        <taxon>Eukaryota</taxon>
        <taxon>Fungi</taxon>
        <taxon>Fungi incertae sedis</taxon>
        <taxon>Mucoromycota</taxon>
        <taxon>Glomeromycotina</taxon>
        <taxon>Glomeromycetes</taxon>
        <taxon>Diversisporales</taxon>
        <taxon>Gigasporaceae</taxon>
        <taxon>Racocetra</taxon>
    </lineage>
</organism>
<sequence>QDEDKDLFCAIHEGYQQAWDLAKVLSMVNQDDDVLDFLNISNGRLNQLDDKNDDFFDYFNDSLQSNEVSNSHAISASASTVANFNTIEIHDDDIETDLRDACFELNFLLLNTTSSNNYDLEINKDFYTGIIKAETLDVSYLVSLRKSHKCYSSQDIEQKAICRVQNFNHTSTISPNLISNLIANHMSNIKIS</sequence>
<dbReference type="OrthoDB" id="2393597at2759"/>
<proteinExistence type="predicted"/>
<dbReference type="AlphaFoldDB" id="A0A9N9NG50"/>
<dbReference type="Proteomes" id="UP000789396">
    <property type="component" value="Unassembled WGS sequence"/>
</dbReference>
<comment type="caution">
    <text evidence="1">The sequence shown here is derived from an EMBL/GenBank/DDBJ whole genome shotgun (WGS) entry which is preliminary data.</text>
</comment>
<name>A0A9N9NG50_9GLOM</name>
<feature type="non-terminal residue" evidence="1">
    <location>
        <position position="1"/>
    </location>
</feature>
<gene>
    <name evidence="1" type="ORF">RFULGI_LOCUS12393</name>
</gene>
<protein>
    <submittedName>
        <fullName evidence="1">605_t:CDS:1</fullName>
    </submittedName>
</protein>
<dbReference type="EMBL" id="CAJVPZ010029573">
    <property type="protein sequence ID" value="CAG8734540.1"/>
    <property type="molecule type" value="Genomic_DNA"/>
</dbReference>
<evidence type="ECO:0000313" key="2">
    <source>
        <dbReference type="Proteomes" id="UP000789396"/>
    </source>
</evidence>
<reference evidence="1" key="1">
    <citation type="submission" date="2021-06" db="EMBL/GenBank/DDBJ databases">
        <authorList>
            <person name="Kallberg Y."/>
            <person name="Tangrot J."/>
            <person name="Rosling A."/>
        </authorList>
    </citation>
    <scope>NUCLEOTIDE SEQUENCE</scope>
    <source>
        <strain evidence="1">IN212</strain>
    </source>
</reference>
<keyword evidence="2" id="KW-1185">Reference proteome</keyword>
<evidence type="ECO:0000313" key="1">
    <source>
        <dbReference type="EMBL" id="CAG8734540.1"/>
    </source>
</evidence>
<accession>A0A9N9NG50</accession>